<accession>A0A2G2ZFT1</accession>
<organism evidence="9 10">
    <name type="scientific">Capsicum annuum</name>
    <name type="common">Capsicum pepper</name>
    <dbReference type="NCBI Taxonomy" id="4072"/>
    <lineage>
        <taxon>Eukaryota</taxon>
        <taxon>Viridiplantae</taxon>
        <taxon>Streptophyta</taxon>
        <taxon>Embryophyta</taxon>
        <taxon>Tracheophyta</taxon>
        <taxon>Spermatophyta</taxon>
        <taxon>Magnoliopsida</taxon>
        <taxon>eudicotyledons</taxon>
        <taxon>Gunneridae</taxon>
        <taxon>Pentapetalae</taxon>
        <taxon>asterids</taxon>
        <taxon>lamiids</taxon>
        <taxon>Solanales</taxon>
        <taxon>Solanaceae</taxon>
        <taxon>Solanoideae</taxon>
        <taxon>Capsiceae</taxon>
        <taxon>Capsicum</taxon>
    </lineage>
</organism>
<dbReference type="PRINTS" id="PR00465">
    <property type="entry name" value="EP450IV"/>
</dbReference>
<dbReference type="Proteomes" id="UP000222542">
    <property type="component" value="Unassembled WGS sequence"/>
</dbReference>
<keyword evidence="3 7" id="KW-0479">Metal-binding</keyword>
<feature type="binding site" description="axial binding residue" evidence="7">
    <location>
        <position position="139"/>
    </location>
    <ligand>
        <name>heme</name>
        <dbReference type="ChEBI" id="CHEBI:30413"/>
    </ligand>
    <ligandPart>
        <name>Fe</name>
        <dbReference type="ChEBI" id="CHEBI:18248"/>
    </ligandPart>
</feature>
<evidence type="ECO:0000256" key="7">
    <source>
        <dbReference type="PIRSR" id="PIRSR602403-1"/>
    </source>
</evidence>
<evidence type="ECO:0000256" key="4">
    <source>
        <dbReference type="ARBA" id="ARBA00022989"/>
    </source>
</evidence>
<comment type="similarity">
    <text evidence="8">Belongs to the cytochrome P450 family.</text>
</comment>
<keyword evidence="6" id="KW-0472">Membrane</keyword>
<dbReference type="STRING" id="4072.A0A2G2ZFT1"/>
<evidence type="ECO:0000256" key="5">
    <source>
        <dbReference type="ARBA" id="ARBA00023004"/>
    </source>
</evidence>
<dbReference type="SUPFAM" id="SSF48264">
    <property type="entry name" value="Cytochrome P450"/>
    <property type="match status" value="1"/>
</dbReference>
<gene>
    <name evidence="9" type="ORF">T459_13884</name>
</gene>
<dbReference type="GO" id="GO:0016705">
    <property type="term" value="F:oxidoreductase activity, acting on paired donors, with incorporation or reduction of molecular oxygen"/>
    <property type="evidence" value="ECO:0007669"/>
    <property type="project" value="InterPro"/>
</dbReference>
<protein>
    <submittedName>
        <fullName evidence="9">Cytochrome 89A9</fullName>
    </submittedName>
</protein>
<keyword evidence="2" id="KW-0812">Transmembrane</keyword>
<proteinExistence type="inferred from homology"/>
<evidence type="ECO:0000256" key="1">
    <source>
        <dbReference type="ARBA" id="ARBA00004167"/>
    </source>
</evidence>
<evidence type="ECO:0000313" key="10">
    <source>
        <dbReference type="Proteomes" id="UP000222542"/>
    </source>
</evidence>
<dbReference type="PANTHER" id="PTHR24298:SF920">
    <property type="entry name" value="CYTOCHROME P450 89A2-LIKE"/>
    <property type="match status" value="1"/>
</dbReference>
<name>A0A2G2ZFT1_CAPAN</name>
<evidence type="ECO:0000313" key="9">
    <source>
        <dbReference type="EMBL" id="PHT80869.1"/>
    </source>
</evidence>
<dbReference type="GO" id="GO:0016020">
    <property type="term" value="C:membrane"/>
    <property type="evidence" value="ECO:0007669"/>
    <property type="project" value="UniProtKB-SubCell"/>
</dbReference>
<keyword evidence="5 7" id="KW-0408">Iron</keyword>
<evidence type="ECO:0000256" key="3">
    <source>
        <dbReference type="ARBA" id="ARBA00022723"/>
    </source>
</evidence>
<evidence type="ECO:0000256" key="8">
    <source>
        <dbReference type="RuleBase" id="RU000461"/>
    </source>
</evidence>
<dbReference type="InterPro" id="IPR051103">
    <property type="entry name" value="Plant_metabolite_P450s"/>
</dbReference>
<keyword evidence="10" id="KW-1185">Reference proteome</keyword>
<comment type="cofactor">
    <cofactor evidence="7">
        <name>heme</name>
        <dbReference type="ChEBI" id="CHEBI:30413"/>
    </cofactor>
</comment>
<dbReference type="PRINTS" id="PR00385">
    <property type="entry name" value="P450"/>
</dbReference>
<dbReference type="Gene3D" id="1.10.630.10">
    <property type="entry name" value="Cytochrome P450"/>
    <property type="match status" value="1"/>
</dbReference>
<dbReference type="Pfam" id="PF00067">
    <property type="entry name" value="p450"/>
    <property type="match status" value="1"/>
</dbReference>
<dbReference type="EMBL" id="AYRZ02000005">
    <property type="protein sequence ID" value="PHT80869.1"/>
    <property type="molecule type" value="Genomic_DNA"/>
</dbReference>
<dbReference type="OMA" id="PGLEMAM"/>
<sequence length="195" mass="23278">MSCLVKYPAIQEKLYKEIAIARKSEEENREKLITEEDIRKLSYLKAVILESLRMHPPSHFLLPHRVTKEMELNGYALPKNAIIYFMVREMGLDPNMWEDPMEFKPERFLMDDHREGEMFDITGRREIKMMPFGVGRRVCPGYDFAMFHLEYFVANLIWCFEWKPVEGDDVDLTEEIDFTFTMKNPLRARISLRMI</sequence>
<dbReference type="InterPro" id="IPR017972">
    <property type="entry name" value="Cyt_P450_CS"/>
</dbReference>
<comment type="subcellular location">
    <subcellularLocation>
        <location evidence="1">Membrane</location>
        <topology evidence="1">Single-pass membrane protein</topology>
    </subcellularLocation>
</comment>
<dbReference type="InterPro" id="IPR002403">
    <property type="entry name" value="Cyt_P450_E_grp-IV"/>
</dbReference>
<keyword evidence="8" id="KW-0503">Monooxygenase</keyword>
<keyword evidence="8" id="KW-0560">Oxidoreductase</keyword>
<dbReference type="GO" id="GO:0004497">
    <property type="term" value="F:monooxygenase activity"/>
    <property type="evidence" value="ECO:0007669"/>
    <property type="project" value="UniProtKB-KW"/>
</dbReference>
<dbReference type="PANTHER" id="PTHR24298">
    <property type="entry name" value="FLAVONOID 3'-MONOOXYGENASE-RELATED"/>
    <property type="match status" value="1"/>
</dbReference>
<dbReference type="PROSITE" id="PS00086">
    <property type="entry name" value="CYTOCHROME_P450"/>
    <property type="match status" value="1"/>
</dbReference>
<comment type="caution">
    <text evidence="9">The sequence shown here is derived from an EMBL/GenBank/DDBJ whole genome shotgun (WGS) entry which is preliminary data.</text>
</comment>
<keyword evidence="4" id="KW-1133">Transmembrane helix</keyword>
<keyword evidence="7 8" id="KW-0349">Heme</keyword>
<evidence type="ECO:0000256" key="6">
    <source>
        <dbReference type="ARBA" id="ARBA00023136"/>
    </source>
</evidence>
<dbReference type="InterPro" id="IPR036396">
    <property type="entry name" value="Cyt_P450_sf"/>
</dbReference>
<dbReference type="AlphaFoldDB" id="A0A2G2ZFT1"/>
<reference evidence="9 10" key="1">
    <citation type="journal article" date="2014" name="Nat. Genet.">
        <title>Genome sequence of the hot pepper provides insights into the evolution of pungency in Capsicum species.</title>
        <authorList>
            <person name="Kim S."/>
            <person name="Park M."/>
            <person name="Yeom S.I."/>
            <person name="Kim Y.M."/>
            <person name="Lee J.M."/>
            <person name="Lee H.A."/>
            <person name="Seo E."/>
            <person name="Choi J."/>
            <person name="Cheong K."/>
            <person name="Kim K.T."/>
            <person name="Jung K."/>
            <person name="Lee G.W."/>
            <person name="Oh S.K."/>
            <person name="Bae C."/>
            <person name="Kim S.B."/>
            <person name="Lee H.Y."/>
            <person name="Kim S.Y."/>
            <person name="Kim M.S."/>
            <person name="Kang B.C."/>
            <person name="Jo Y.D."/>
            <person name="Yang H.B."/>
            <person name="Jeong H.J."/>
            <person name="Kang W.H."/>
            <person name="Kwon J.K."/>
            <person name="Shin C."/>
            <person name="Lim J.Y."/>
            <person name="Park J.H."/>
            <person name="Huh J.H."/>
            <person name="Kim J.S."/>
            <person name="Kim B.D."/>
            <person name="Cohen O."/>
            <person name="Paran I."/>
            <person name="Suh M.C."/>
            <person name="Lee S.B."/>
            <person name="Kim Y.K."/>
            <person name="Shin Y."/>
            <person name="Noh S.J."/>
            <person name="Park J."/>
            <person name="Seo Y.S."/>
            <person name="Kwon S.Y."/>
            <person name="Kim H.A."/>
            <person name="Park J.M."/>
            <person name="Kim H.J."/>
            <person name="Choi S.B."/>
            <person name="Bosland P.W."/>
            <person name="Reeves G."/>
            <person name="Jo S.H."/>
            <person name="Lee B.W."/>
            <person name="Cho H.T."/>
            <person name="Choi H.S."/>
            <person name="Lee M.S."/>
            <person name="Yu Y."/>
            <person name="Do Choi Y."/>
            <person name="Park B.S."/>
            <person name="van Deynze A."/>
            <person name="Ashrafi H."/>
            <person name="Hill T."/>
            <person name="Kim W.T."/>
            <person name="Pai H.S."/>
            <person name="Ahn H.K."/>
            <person name="Yeam I."/>
            <person name="Giovannoni J.J."/>
            <person name="Rose J.K."/>
            <person name="Sorensen I."/>
            <person name="Lee S.J."/>
            <person name="Kim R.W."/>
            <person name="Choi I.Y."/>
            <person name="Choi B.S."/>
            <person name="Lim J.S."/>
            <person name="Lee Y.H."/>
            <person name="Choi D."/>
        </authorList>
    </citation>
    <scope>NUCLEOTIDE SEQUENCE [LARGE SCALE GENOMIC DNA]</scope>
    <source>
        <strain evidence="10">cv. CM334</strain>
    </source>
</reference>
<dbReference type="Gramene" id="PHT80869">
    <property type="protein sequence ID" value="PHT80869"/>
    <property type="gene ID" value="T459_13884"/>
</dbReference>
<dbReference type="GO" id="GO:0005506">
    <property type="term" value="F:iron ion binding"/>
    <property type="evidence" value="ECO:0007669"/>
    <property type="project" value="InterPro"/>
</dbReference>
<reference evidence="9 10" key="2">
    <citation type="journal article" date="2017" name="Genome Biol.">
        <title>New reference genome sequences of hot pepper reveal the massive evolution of plant disease-resistance genes by retroduplication.</title>
        <authorList>
            <person name="Kim S."/>
            <person name="Park J."/>
            <person name="Yeom S.I."/>
            <person name="Kim Y.M."/>
            <person name="Seo E."/>
            <person name="Kim K.T."/>
            <person name="Kim M.S."/>
            <person name="Lee J.M."/>
            <person name="Cheong K."/>
            <person name="Shin H.S."/>
            <person name="Kim S.B."/>
            <person name="Han K."/>
            <person name="Lee J."/>
            <person name="Park M."/>
            <person name="Lee H.A."/>
            <person name="Lee H.Y."/>
            <person name="Lee Y."/>
            <person name="Oh S."/>
            <person name="Lee J.H."/>
            <person name="Choi E."/>
            <person name="Choi E."/>
            <person name="Lee S.E."/>
            <person name="Jeon J."/>
            <person name="Kim H."/>
            <person name="Choi G."/>
            <person name="Song H."/>
            <person name="Lee J."/>
            <person name="Lee S.C."/>
            <person name="Kwon J.K."/>
            <person name="Lee H.Y."/>
            <person name="Koo N."/>
            <person name="Hong Y."/>
            <person name="Kim R.W."/>
            <person name="Kang W.H."/>
            <person name="Huh J.H."/>
            <person name="Kang B.C."/>
            <person name="Yang T.J."/>
            <person name="Lee Y.H."/>
            <person name="Bennetzen J.L."/>
            <person name="Choi D."/>
        </authorList>
    </citation>
    <scope>NUCLEOTIDE SEQUENCE [LARGE SCALE GENOMIC DNA]</scope>
    <source>
        <strain evidence="10">cv. CM334</strain>
    </source>
</reference>
<dbReference type="InterPro" id="IPR001128">
    <property type="entry name" value="Cyt_P450"/>
</dbReference>
<dbReference type="GO" id="GO:0020037">
    <property type="term" value="F:heme binding"/>
    <property type="evidence" value="ECO:0007669"/>
    <property type="project" value="InterPro"/>
</dbReference>
<evidence type="ECO:0000256" key="2">
    <source>
        <dbReference type="ARBA" id="ARBA00022692"/>
    </source>
</evidence>